<proteinExistence type="predicted"/>
<feature type="transmembrane region" description="Helical" evidence="9">
    <location>
        <begin position="9"/>
        <end position="28"/>
    </location>
</feature>
<keyword evidence="12" id="KW-1185">Reference proteome</keyword>
<gene>
    <name evidence="11" type="ORF">EDM56_29270</name>
</gene>
<evidence type="ECO:0000256" key="1">
    <source>
        <dbReference type="ARBA" id="ARBA00000085"/>
    </source>
</evidence>
<keyword evidence="4" id="KW-0808">Transferase</keyword>
<feature type="transmembrane region" description="Helical" evidence="9">
    <location>
        <begin position="154"/>
        <end position="175"/>
    </location>
</feature>
<dbReference type="InterPro" id="IPR036890">
    <property type="entry name" value="HATPase_C_sf"/>
</dbReference>
<evidence type="ECO:0000259" key="10">
    <source>
        <dbReference type="PROSITE" id="PS50109"/>
    </source>
</evidence>
<keyword evidence="6 11" id="KW-0418">Kinase</keyword>
<dbReference type="PRINTS" id="PR00344">
    <property type="entry name" value="BCTRLSENSOR"/>
</dbReference>
<keyword evidence="9" id="KW-0812">Transmembrane</keyword>
<evidence type="ECO:0000256" key="6">
    <source>
        <dbReference type="ARBA" id="ARBA00022777"/>
    </source>
</evidence>
<comment type="caution">
    <text evidence="11">The sequence shown here is derived from an EMBL/GenBank/DDBJ whole genome shotgun (WGS) entry which is preliminary data.</text>
</comment>
<reference evidence="11 12" key="1">
    <citation type="submission" date="2018-10" db="EMBL/GenBank/DDBJ databases">
        <title>Phylogenomics of Brevibacillus.</title>
        <authorList>
            <person name="Dunlap C."/>
        </authorList>
    </citation>
    <scope>NUCLEOTIDE SEQUENCE [LARGE SCALE GENOMIC DNA]</scope>
    <source>
        <strain evidence="11 12">JCM 15716</strain>
    </source>
</reference>
<dbReference type="InterPro" id="IPR050980">
    <property type="entry name" value="2C_sensor_his_kinase"/>
</dbReference>
<dbReference type="InterPro" id="IPR005467">
    <property type="entry name" value="His_kinase_dom"/>
</dbReference>
<keyword evidence="8" id="KW-0902">Two-component regulatory system</keyword>
<dbReference type="GO" id="GO:0004673">
    <property type="term" value="F:protein histidine kinase activity"/>
    <property type="evidence" value="ECO:0007669"/>
    <property type="project" value="UniProtKB-EC"/>
</dbReference>
<protein>
    <recommendedName>
        <fullName evidence="2">histidine kinase</fullName>
        <ecNumber evidence="2">2.7.13.3</ecNumber>
    </recommendedName>
</protein>
<evidence type="ECO:0000313" key="12">
    <source>
        <dbReference type="Proteomes" id="UP000271031"/>
    </source>
</evidence>
<dbReference type="SUPFAM" id="SSF55874">
    <property type="entry name" value="ATPase domain of HSP90 chaperone/DNA topoisomerase II/histidine kinase"/>
    <property type="match status" value="1"/>
</dbReference>
<evidence type="ECO:0000256" key="2">
    <source>
        <dbReference type="ARBA" id="ARBA00012438"/>
    </source>
</evidence>
<keyword evidence="3" id="KW-0597">Phosphoprotein</keyword>
<evidence type="ECO:0000256" key="5">
    <source>
        <dbReference type="ARBA" id="ARBA00022741"/>
    </source>
</evidence>
<keyword evidence="7" id="KW-0067">ATP-binding</keyword>
<evidence type="ECO:0000256" key="7">
    <source>
        <dbReference type="ARBA" id="ARBA00022840"/>
    </source>
</evidence>
<dbReference type="Pfam" id="PF02518">
    <property type="entry name" value="HATPase_c"/>
    <property type="match status" value="1"/>
</dbReference>
<accession>A0A3M8CV06</accession>
<dbReference type="OrthoDB" id="1674512at2"/>
<dbReference type="Proteomes" id="UP000271031">
    <property type="component" value="Unassembled WGS sequence"/>
</dbReference>
<organism evidence="11 12">
    <name type="scientific">Brevibacillus fluminis</name>
    <dbReference type="NCBI Taxonomy" id="511487"/>
    <lineage>
        <taxon>Bacteria</taxon>
        <taxon>Bacillati</taxon>
        <taxon>Bacillota</taxon>
        <taxon>Bacilli</taxon>
        <taxon>Bacillales</taxon>
        <taxon>Paenibacillaceae</taxon>
        <taxon>Brevibacillus</taxon>
    </lineage>
</organism>
<evidence type="ECO:0000256" key="3">
    <source>
        <dbReference type="ARBA" id="ARBA00022553"/>
    </source>
</evidence>
<keyword evidence="5" id="KW-0547">Nucleotide-binding</keyword>
<feature type="domain" description="Histidine kinase" evidence="10">
    <location>
        <begin position="315"/>
        <end position="422"/>
    </location>
</feature>
<sequence>MDTYTKRDVYIVALMLIIVPLAGEWKFYLVNETFRISFGAPTFFFFLLLLQRVPAVLPGFLTGIAVVFFRMLFEGTTQSHFDWAASALEHYSSFVYYFTYSVLFTLIKMERFHNRTLVIGGIGMVIEVAANLIELLSQYVFFPTVITWGALQEMFMVALSHSFVVLSFLNMIKLYEAQSREKQTRKQNEHMLMLISNLYEESLHLKKTLQSAETITVKSFELYQGLQSIEQEQRFAKQALIIAGEVHEIKKDNQRIFAGLRKLISDENLTDYMDIHQLADIVIRSNEKYAALLGKTIHFAVSIEGEHPHYHVFTMLSLINNMVANAVEAIQDDGVISIYVTREDEQVMLKISDNGPGVLPRRRRLIFKPGFTTKYNHAGAPSTGIGLSYVKEVVEEQQGEVALLDEADGAGAAFLIRLPIESIREKG</sequence>
<dbReference type="SMART" id="SM00387">
    <property type="entry name" value="HATPase_c"/>
    <property type="match status" value="1"/>
</dbReference>
<dbReference type="PROSITE" id="PS50109">
    <property type="entry name" value="HIS_KIN"/>
    <property type="match status" value="1"/>
</dbReference>
<dbReference type="GO" id="GO:0000160">
    <property type="term" value="P:phosphorelay signal transduction system"/>
    <property type="evidence" value="ECO:0007669"/>
    <property type="project" value="UniProtKB-KW"/>
</dbReference>
<dbReference type="AlphaFoldDB" id="A0A3M8CV06"/>
<evidence type="ECO:0000256" key="4">
    <source>
        <dbReference type="ARBA" id="ARBA00022679"/>
    </source>
</evidence>
<feature type="transmembrane region" description="Helical" evidence="9">
    <location>
        <begin position="93"/>
        <end position="109"/>
    </location>
</feature>
<dbReference type="EC" id="2.7.13.3" evidence="2"/>
<dbReference type="InterPro" id="IPR004358">
    <property type="entry name" value="Sig_transdc_His_kin-like_C"/>
</dbReference>
<evidence type="ECO:0000256" key="9">
    <source>
        <dbReference type="SAM" id="Phobius"/>
    </source>
</evidence>
<dbReference type="EMBL" id="RHHQ01000028">
    <property type="protein sequence ID" value="RNB79652.1"/>
    <property type="molecule type" value="Genomic_DNA"/>
</dbReference>
<feature type="transmembrane region" description="Helical" evidence="9">
    <location>
        <begin position="55"/>
        <end position="73"/>
    </location>
</feature>
<dbReference type="InterPro" id="IPR003594">
    <property type="entry name" value="HATPase_dom"/>
</dbReference>
<dbReference type="PANTHER" id="PTHR44936:SF9">
    <property type="entry name" value="SENSOR PROTEIN CREC"/>
    <property type="match status" value="1"/>
</dbReference>
<keyword evidence="9" id="KW-0472">Membrane</keyword>
<dbReference type="PANTHER" id="PTHR44936">
    <property type="entry name" value="SENSOR PROTEIN CREC"/>
    <property type="match status" value="1"/>
</dbReference>
<dbReference type="GO" id="GO:0005524">
    <property type="term" value="F:ATP binding"/>
    <property type="evidence" value="ECO:0007669"/>
    <property type="project" value="UniProtKB-KW"/>
</dbReference>
<feature type="transmembrane region" description="Helical" evidence="9">
    <location>
        <begin position="34"/>
        <end position="50"/>
    </location>
</feature>
<comment type="catalytic activity">
    <reaction evidence="1">
        <text>ATP + protein L-histidine = ADP + protein N-phospho-L-histidine.</text>
        <dbReference type="EC" id="2.7.13.3"/>
    </reaction>
</comment>
<name>A0A3M8CV06_9BACL</name>
<evidence type="ECO:0000256" key="8">
    <source>
        <dbReference type="ARBA" id="ARBA00023012"/>
    </source>
</evidence>
<dbReference type="Gene3D" id="3.30.565.10">
    <property type="entry name" value="Histidine kinase-like ATPase, C-terminal domain"/>
    <property type="match status" value="1"/>
</dbReference>
<keyword evidence="9" id="KW-1133">Transmembrane helix</keyword>
<evidence type="ECO:0000313" key="11">
    <source>
        <dbReference type="EMBL" id="RNB79652.1"/>
    </source>
</evidence>
<feature type="transmembrane region" description="Helical" evidence="9">
    <location>
        <begin position="116"/>
        <end position="142"/>
    </location>
</feature>